<evidence type="ECO:0000313" key="2">
    <source>
        <dbReference type="Proteomes" id="UP001314263"/>
    </source>
</evidence>
<protein>
    <submittedName>
        <fullName evidence="1">Uncharacterized protein</fullName>
    </submittedName>
</protein>
<comment type="caution">
    <text evidence="1">The sequence shown here is derived from an EMBL/GenBank/DDBJ whole genome shotgun (WGS) entry which is preliminary data.</text>
</comment>
<organism evidence="1 2">
    <name type="scientific">Coccomyxa viridis</name>
    <dbReference type="NCBI Taxonomy" id="1274662"/>
    <lineage>
        <taxon>Eukaryota</taxon>
        <taxon>Viridiplantae</taxon>
        <taxon>Chlorophyta</taxon>
        <taxon>core chlorophytes</taxon>
        <taxon>Trebouxiophyceae</taxon>
        <taxon>Trebouxiophyceae incertae sedis</taxon>
        <taxon>Coccomyxaceae</taxon>
        <taxon>Coccomyxa</taxon>
    </lineage>
</organism>
<dbReference type="Proteomes" id="UP001314263">
    <property type="component" value="Unassembled WGS sequence"/>
</dbReference>
<sequence>MLRDTICRAAQTVISSQCKALFKEAVADSKTGNITVVPAIAILTEEEAEHPRPSSGCCTALRYFLTNVRLH</sequence>
<gene>
    <name evidence="1" type="ORF">CVIRNUC_000984</name>
</gene>
<name>A0AAV1HTF9_9CHLO</name>
<proteinExistence type="predicted"/>
<keyword evidence="2" id="KW-1185">Reference proteome</keyword>
<reference evidence="1 2" key="1">
    <citation type="submission" date="2023-10" db="EMBL/GenBank/DDBJ databases">
        <authorList>
            <person name="Maclean D."/>
            <person name="Macfadyen A."/>
        </authorList>
    </citation>
    <scope>NUCLEOTIDE SEQUENCE [LARGE SCALE GENOMIC DNA]</scope>
</reference>
<accession>A0AAV1HTF9</accession>
<dbReference type="AlphaFoldDB" id="A0AAV1HTF9"/>
<dbReference type="EMBL" id="CAUYUE010000002">
    <property type="protein sequence ID" value="CAK0738034.1"/>
    <property type="molecule type" value="Genomic_DNA"/>
</dbReference>
<evidence type="ECO:0000313" key="1">
    <source>
        <dbReference type="EMBL" id="CAK0738034.1"/>
    </source>
</evidence>